<name>A0ABT3V6S4_9ACTN</name>
<dbReference type="RefSeq" id="WP_267028329.1">
    <property type="nucleotide sequence ID" value="NZ_JAIFZO010000002.1"/>
</dbReference>
<feature type="transmembrane region" description="Helical" evidence="1">
    <location>
        <begin position="21"/>
        <end position="44"/>
    </location>
</feature>
<sequence length="47" mass="5217">MSKLTERKRRRTVRRPGRAALFAAVRGFATAAGSALLGCGLVWWQSR</sequence>
<dbReference type="Proteomes" id="UP001165590">
    <property type="component" value="Unassembled WGS sequence"/>
</dbReference>
<proteinExistence type="predicted"/>
<organism evidence="2 3">
    <name type="scientific">Streptomyces ortus</name>
    <dbReference type="NCBI Taxonomy" id="2867268"/>
    <lineage>
        <taxon>Bacteria</taxon>
        <taxon>Bacillati</taxon>
        <taxon>Actinomycetota</taxon>
        <taxon>Actinomycetes</taxon>
        <taxon>Kitasatosporales</taxon>
        <taxon>Streptomycetaceae</taxon>
        <taxon>Streptomyces</taxon>
    </lineage>
</organism>
<keyword evidence="1" id="KW-1133">Transmembrane helix</keyword>
<protein>
    <submittedName>
        <fullName evidence="2">Uncharacterized protein</fullName>
    </submittedName>
</protein>
<evidence type="ECO:0000256" key="1">
    <source>
        <dbReference type="SAM" id="Phobius"/>
    </source>
</evidence>
<gene>
    <name evidence="2" type="ORF">K3769_23465</name>
</gene>
<dbReference type="EMBL" id="JAIFZO010000002">
    <property type="protein sequence ID" value="MCX4235679.1"/>
    <property type="molecule type" value="Genomic_DNA"/>
</dbReference>
<evidence type="ECO:0000313" key="2">
    <source>
        <dbReference type="EMBL" id="MCX4235679.1"/>
    </source>
</evidence>
<comment type="caution">
    <text evidence="2">The sequence shown here is derived from an EMBL/GenBank/DDBJ whole genome shotgun (WGS) entry which is preliminary data.</text>
</comment>
<accession>A0ABT3V6S4</accession>
<reference evidence="2" key="1">
    <citation type="journal article" date="2022" name="bioRxiv">
        <title>Discovery and biosynthetic assessment of Streptomyces ortus sp nov. isolated from a deep-sea sponge.</title>
        <authorList>
            <person name="Williams S.E."/>
        </authorList>
    </citation>
    <scope>NUCLEOTIDE SEQUENCE</scope>
    <source>
        <strain evidence="2">A15ISP2-DRY2</strain>
    </source>
</reference>
<keyword evidence="1" id="KW-0472">Membrane</keyword>
<keyword evidence="3" id="KW-1185">Reference proteome</keyword>
<keyword evidence="1" id="KW-0812">Transmembrane</keyword>
<evidence type="ECO:0000313" key="3">
    <source>
        <dbReference type="Proteomes" id="UP001165590"/>
    </source>
</evidence>